<proteinExistence type="evidence at transcript level"/>
<evidence type="ECO:0000313" key="1">
    <source>
        <dbReference type="EMBL" id="ABK26717.1"/>
    </source>
</evidence>
<protein>
    <submittedName>
        <fullName evidence="1">Uncharacterized protein</fullName>
    </submittedName>
</protein>
<name>A9P1F6_PICSI</name>
<reference evidence="1" key="1">
    <citation type="journal article" date="2008" name="BMC Genomics">
        <title>A conifer genomics resource of 200,000 spruce (Picea spp.) ESTs and 6,464 high-quality, sequence-finished full-length cDNAs for Sitka spruce (Picea sitchensis).</title>
        <authorList>
            <person name="Ralph S.G."/>
            <person name="Chun H.J."/>
            <person name="Kolosova N."/>
            <person name="Cooper D."/>
            <person name="Oddy C."/>
            <person name="Ritland C.E."/>
            <person name="Kirkpatrick R."/>
            <person name="Moore R."/>
            <person name="Barber S."/>
            <person name="Holt R.A."/>
            <person name="Jones S.J."/>
            <person name="Marra M.A."/>
            <person name="Douglas C.J."/>
            <person name="Ritland K."/>
            <person name="Bohlmann J."/>
        </authorList>
    </citation>
    <scope>NUCLEOTIDE SEQUENCE</scope>
    <source>
        <tissue evidence="1">Bark</tissue>
    </source>
</reference>
<organism evidence="1">
    <name type="scientific">Picea sitchensis</name>
    <name type="common">Sitka spruce</name>
    <name type="synonym">Pinus sitchensis</name>
    <dbReference type="NCBI Taxonomy" id="3332"/>
    <lineage>
        <taxon>Eukaryota</taxon>
        <taxon>Viridiplantae</taxon>
        <taxon>Streptophyta</taxon>
        <taxon>Embryophyta</taxon>
        <taxon>Tracheophyta</taxon>
        <taxon>Spermatophyta</taxon>
        <taxon>Pinopsida</taxon>
        <taxon>Pinidae</taxon>
        <taxon>Conifers I</taxon>
        <taxon>Pinales</taxon>
        <taxon>Pinaceae</taxon>
        <taxon>Picea</taxon>
    </lineage>
</organism>
<dbReference type="EMBL" id="EF087477">
    <property type="protein sequence ID" value="ABK26717.1"/>
    <property type="molecule type" value="mRNA"/>
</dbReference>
<sequence>MKSLSFLLTQAPHLTEATHSKIFKRSCKMASTSSKN</sequence>
<dbReference type="AlphaFoldDB" id="A9P1F6"/>
<accession>A9P1F6</accession>